<dbReference type="InterPro" id="IPR058245">
    <property type="entry name" value="NreC/VraR/RcsB-like_REC"/>
</dbReference>
<dbReference type="Pfam" id="PF00196">
    <property type="entry name" value="GerE"/>
    <property type="match status" value="1"/>
</dbReference>
<dbReference type="InterPro" id="IPR000792">
    <property type="entry name" value="Tscrpt_reg_LuxR_C"/>
</dbReference>
<evidence type="ECO:0000259" key="5">
    <source>
        <dbReference type="PROSITE" id="PS50110"/>
    </source>
</evidence>
<proteinExistence type="predicted"/>
<evidence type="ECO:0000259" key="4">
    <source>
        <dbReference type="PROSITE" id="PS50043"/>
    </source>
</evidence>
<gene>
    <name evidence="6" type="ORF">ENS59_06845</name>
</gene>
<dbReference type="PANTHER" id="PTHR43214">
    <property type="entry name" value="TWO-COMPONENT RESPONSE REGULATOR"/>
    <property type="match status" value="1"/>
</dbReference>
<keyword evidence="1 3" id="KW-0597">Phosphoprotein</keyword>
<dbReference type="InterPro" id="IPR039420">
    <property type="entry name" value="WalR-like"/>
</dbReference>
<comment type="caution">
    <text evidence="6">The sequence shown here is derived from an EMBL/GenBank/DDBJ whole genome shotgun (WGS) entry which is preliminary data.</text>
</comment>
<evidence type="ECO:0000313" key="6">
    <source>
        <dbReference type="EMBL" id="HFH29215.1"/>
    </source>
</evidence>
<dbReference type="SMART" id="SM00421">
    <property type="entry name" value="HTH_LUXR"/>
    <property type="match status" value="1"/>
</dbReference>
<dbReference type="PROSITE" id="PS50043">
    <property type="entry name" value="HTH_LUXR_2"/>
    <property type="match status" value="1"/>
</dbReference>
<dbReference type="PROSITE" id="PS50110">
    <property type="entry name" value="RESPONSE_REGULATORY"/>
    <property type="match status" value="1"/>
</dbReference>
<dbReference type="GO" id="GO:0006355">
    <property type="term" value="P:regulation of DNA-templated transcription"/>
    <property type="evidence" value="ECO:0007669"/>
    <property type="project" value="InterPro"/>
</dbReference>
<accession>A0A7C3EG18</accession>
<dbReference type="GO" id="GO:0000160">
    <property type="term" value="P:phosphorelay signal transduction system"/>
    <property type="evidence" value="ECO:0007669"/>
    <property type="project" value="InterPro"/>
</dbReference>
<dbReference type="CDD" id="cd17535">
    <property type="entry name" value="REC_NarL-like"/>
    <property type="match status" value="1"/>
</dbReference>
<dbReference type="SUPFAM" id="SSF52172">
    <property type="entry name" value="CheY-like"/>
    <property type="match status" value="1"/>
</dbReference>
<dbReference type="SMART" id="SM00448">
    <property type="entry name" value="REC"/>
    <property type="match status" value="1"/>
</dbReference>
<dbReference type="GO" id="GO:0003677">
    <property type="term" value="F:DNA binding"/>
    <property type="evidence" value="ECO:0007669"/>
    <property type="project" value="UniProtKB-KW"/>
</dbReference>
<feature type="domain" description="HTH luxR-type" evidence="4">
    <location>
        <begin position="159"/>
        <end position="224"/>
    </location>
</feature>
<dbReference type="InterPro" id="IPR011006">
    <property type="entry name" value="CheY-like_superfamily"/>
</dbReference>
<dbReference type="PANTHER" id="PTHR43214:SF43">
    <property type="entry name" value="TWO-COMPONENT RESPONSE REGULATOR"/>
    <property type="match status" value="1"/>
</dbReference>
<dbReference type="PRINTS" id="PR00038">
    <property type="entry name" value="HTHLUXR"/>
</dbReference>
<reference evidence="6" key="1">
    <citation type="journal article" date="2020" name="mSystems">
        <title>Genome- and Community-Level Interaction Insights into Carbon Utilization and Element Cycling Functions of Hydrothermarchaeota in Hydrothermal Sediment.</title>
        <authorList>
            <person name="Zhou Z."/>
            <person name="Liu Y."/>
            <person name="Xu W."/>
            <person name="Pan J."/>
            <person name="Luo Z.H."/>
            <person name="Li M."/>
        </authorList>
    </citation>
    <scope>NUCLEOTIDE SEQUENCE [LARGE SCALE GENOMIC DNA]</scope>
    <source>
        <strain evidence="6">SpSt-503</strain>
    </source>
</reference>
<dbReference type="Pfam" id="PF00072">
    <property type="entry name" value="Response_reg"/>
    <property type="match status" value="1"/>
</dbReference>
<evidence type="ECO:0000256" key="1">
    <source>
        <dbReference type="ARBA" id="ARBA00022553"/>
    </source>
</evidence>
<sequence length="227" mass="25439">MEKIKVMLVDDQPLFAQSLKTFLENYASDIVVVGLAENGSKAVELALDLAKSSGAPDVVLMDVHMPIMNGVEATRRLRSYLPGTKIIMLSTYDEDEYVRDALKEGASGYLLKDISPTELIAAIRALRGGVMQISPQIAAKLVHQLYDDSKPKVESISKKFEWFNTLTKREREIFTLIATGLDNEGIAKKLNIAEQTVRNHVSIIYSKLGVKDRFEIIQLANEIRYHE</sequence>
<feature type="domain" description="Response regulatory" evidence="5">
    <location>
        <begin position="5"/>
        <end position="127"/>
    </location>
</feature>
<keyword evidence="2" id="KW-0238">DNA-binding</keyword>
<name>A0A7C3EG18_9SPIR</name>
<dbReference type="CDD" id="cd06170">
    <property type="entry name" value="LuxR_C_like"/>
    <property type="match status" value="1"/>
</dbReference>
<evidence type="ECO:0000256" key="3">
    <source>
        <dbReference type="PROSITE-ProRule" id="PRU00169"/>
    </source>
</evidence>
<organism evidence="6">
    <name type="scientific">Gracilinema caldarium</name>
    <dbReference type="NCBI Taxonomy" id="215591"/>
    <lineage>
        <taxon>Bacteria</taxon>
        <taxon>Pseudomonadati</taxon>
        <taxon>Spirochaetota</taxon>
        <taxon>Spirochaetia</taxon>
        <taxon>Spirochaetales</taxon>
        <taxon>Breznakiellaceae</taxon>
        <taxon>Gracilinema</taxon>
    </lineage>
</organism>
<dbReference type="AlphaFoldDB" id="A0A7C3EG18"/>
<dbReference type="EMBL" id="DSVL01000211">
    <property type="protein sequence ID" value="HFH29215.1"/>
    <property type="molecule type" value="Genomic_DNA"/>
</dbReference>
<dbReference type="Gene3D" id="3.40.50.2300">
    <property type="match status" value="1"/>
</dbReference>
<dbReference type="InterPro" id="IPR001789">
    <property type="entry name" value="Sig_transdc_resp-reg_receiver"/>
</dbReference>
<protein>
    <submittedName>
        <fullName evidence="6">Response regulator transcription factor</fullName>
    </submittedName>
</protein>
<feature type="modified residue" description="4-aspartylphosphate" evidence="3">
    <location>
        <position position="62"/>
    </location>
</feature>
<evidence type="ECO:0000256" key="2">
    <source>
        <dbReference type="ARBA" id="ARBA00023125"/>
    </source>
</evidence>